<feature type="region of interest" description="Disordered" evidence="2">
    <location>
        <begin position="110"/>
        <end position="150"/>
    </location>
</feature>
<dbReference type="STRING" id="554055.A0A2P6V3U5"/>
<feature type="compositionally biased region" description="Basic residues" evidence="2">
    <location>
        <begin position="110"/>
        <end position="127"/>
    </location>
</feature>
<dbReference type="OrthoDB" id="10254304at2759"/>
<gene>
    <name evidence="3" type="ORF">C2E20_7695</name>
</gene>
<evidence type="ECO:0000256" key="2">
    <source>
        <dbReference type="SAM" id="MobiDB-lite"/>
    </source>
</evidence>
<evidence type="ECO:0000313" key="4">
    <source>
        <dbReference type="Proteomes" id="UP000239649"/>
    </source>
</evidence>
<protein>
    <submittedName>
        <fullName evidence="3">Dna mismatch repair</fullName>
    </submittedName>
</protein>
<feature type="compositionally biased region" description="Low complexity" evidence="2">
    <location>
        <begin position="65"/>
        <end position="83"/>
    </location>
</feature>
<reference evidence="3 4" key="1">
    <citation type="journal article" date="2018" name="Plant J.">
        <title>Genome sequences of Chlorella sorokiniana UTEX 1602 and Micractinium conductrix SAG 241.80: implications to maltose excretion by a green alga.</title>
        <authorList>
            <person name="Arriola M.B."/>
            <person name="Velmurugan N."/>
            <person name="Zhang Y."/>
            <person name="Plunkett M.H."/>
            <person name="Hondzo H."/>
            <person name="Barney B.M."/>
        </authorList>
    </citation>
    <scope>NUCLEOTIDE SEQUENCE [LARGE SCALE GENOMIC DNA]</scope>
    <source>
        <strain evidence="3 4">SAG 241.80</strain>
    </source>
</reference>
<keyword evidence="4" id="KW-1185">Reference proteome</keyword>
<dbReference type="EMBL" id="LHPF02000033">
    <property type="protein sequence ID" value="PSC68763.1"/>
    <property type="molecule type" value="Genomic_DNA"/>
</dbReference>
<dbReference type="GO" id="GO:0006298">
    <property type="term" value="P:mismatch repair"/>
    <property type="evidence" value="ECO:0007669"/>
    <property type="project" value="InterPro"/>
</dbReference>
<dbReference type="InterPro" id="IPR038973">
    <property type="entry name" value="MutL/Mlh/Pms-like"/>
</dbReference>
<organism evidence="3 4">
    <name type="scientific">Micractinium conductrix</name>
    <dbReference type="NCBI Taxonomy" id="554055"/>
    <lineage>
        <taxon>Eukaryota</taxon>
        <taxon>Viridiplantae</taxon>
        <taxon>Chlorophyta</taxon>
        <taxon>core chlorophytes</taxon>
        <taxon>Trebouxiophyceae</taxon>
        <taxon>Chlorellales</taxon>
        <taxon>Chlorellaceae</taxon>
        <taxon>Chlorella clade</taxon>
        <taxon>Micractinium</taxon>
    </lineage>
</organism>
<comment type="caution">
    <text evidence="3">The sequence shown here is derived from an EMBL/GenBank/DDBJ whole genome shotgun (WGS) entry which is preliminary data.</text>
</comment>
<dbReference type="GO" id="GO:0140664">
    <property type="term" value="F:ATP-dependent DNA damage sensor activity"/>
    <property type="evidence" value="ECO:0007669"/>
    <property type="project" value="InterPro"/>
</dbReference>
<dbReference type="InterPro" id="IPR036890">
    <property type="entry name" value="HATPase_C_sf"/>
</dbReference>
<comment type="similarity">
    <text evidence="1">Belongs to the DNA mismatch repair MutL/HexB family.</text>
</comment>
<evidence type="ECO:0000256" key="1">
    <source>
        <dbReference type="ARBA" id="ARBA00006082"/>
    </source>
</evidence>
<sequence length="241" mass="25910">MLKLLQGTGEEEAVDNAGTTAAAAVTEADRIKGLGYHASMTTGAIQGGQECEMLAGVEGGGALPGQQGATAQQKWQQQQQQQQEQPLGAAGLWLTAQQIVELKRVRKKQEKKAFKKAKKESKKAKKKVKEERKSRRGSDSSNSESEGQRHGRLIVAKEAALPPPPPAPIRRLDEAVVNRIAAGEIIQRPASALKEMLENTLDAGATQITVTVKDGGKALLQIQDNGHGVRKDDLPILYARL</sequence>
<dbReference type="PANTHER" id="PTHR10073">
    <property type="entry name" value="DNA MISMATCH REPAIR PROTEIN MLH, PMS, MUTL"/>
    <property type="match status" value="1"/>
</dbReference>
<dbReference type="AlphaFoldDB" id="A0A2P6V3U5"/>
<dbReference type="Gene3D" id="3.30.565.10">
    <property type="entry name" value="Histidine kinase-like ATPase, C-terminal domain"/>
    <property type="match status" value="1"/>
</dbReference>
<name>A0A2P6V3U5_9CHLO</name>
<dbReference type="GO" id="GO:0016887">
    <property type="term" value="F:ATP hydrolysis activity"/>
    <property type="evidence" value="ECO:0007669"/>
    <property type="project" value="InterPro"/>
</dbReference>
<feature type="region of interest" description="Disordered" evidence="2">
    <location>
        <begin position="57"/>
        <end position="83"/>
    </location>
</feature>
<dbReference type="GO" id="GO:0032389">
    <property type="term" value="C:MutLalpha complex"/>
    <property type="evidence" value="ECO:0007669"/>
    <property type="project" value="TreeGrafter"/>
</dbReference>
<accession>A0A2P6V3U5</accession>
<dbReference type="Pfam" id="PF13589">
    <property type="entry name" value="HATPase_c_3"/>
    <property type="match status" value="1"/>
</dbReference>
<proteinExistence type="inferred from homology"/>
<dbReference type="Proteomes" id="UP000239649">
    <property type="component" value="Unassembled WGS sequence"/>
</dbReference>
<feature type="compositionally biased region" description="Basic and acidic residues" evidence="2">
    <location>
        <begin position="128"/>
        <end position="138"/>
    </location>
</feature>
<dbReference type="SUPFAM" id="SSF55874">
    <property type="entry name" value="ATPase domain of HSP90 chaperone/DNA topoisomerase II/histidine kinase"/>
    <property type="match status" value="1"/>
</dbReference>
<evidence type="ECO:0000313" key="3">
    <source>
        <dbReference type="EMBL" id="PSC68763.1"/>
    </source>
</evidence>
<dbReference type="PANTHER" id="PTHR10073:SF12">
    <property type="entry name" value="DNA MISMATCH REPAIR PROTEIN MLH1"/>
    <property type="match status" value="1"/>
</dbReference>